<dbReference type="Gene3D" id="1.25.40.10">
    <property type="entry name" value="Tetratricopeptide repeat domain"/>
    <property type="match status" value="2"/>
</dbReference>
<dbReference type="PROSITE" id="PS50005">
    <property type="entry name" value="TPR"/>
    <property type="match status" value="1"/>
</dbReference>
<keyword evidence="3" id="KW-1185">Reference proteome</keyword>
<accession>A0AAF0CSE4</accession>
<dbReference type="SMART" id="SM00028">
    <property type="entry name" value="TPR"/>
    <property type="match status" value="3"/>
</dbReference>
<dbReference type="Proteomes" id="UP001218638">
    <property type="component" value="Chromosome"/>
</dbReference>
<dbReference type="SUPFAM" id="SSF48452">
    <property type="entry name" value="TPR-like"/>
    <property type="match status" value="1"/>
</dbReference>
<dbReference type="RefSeq" id="WP_330932343.1">
    <property type="nucleotide sequence ID" value="NZ_CP119075.1"/>
</dbReference>
<name>A0AAF0CSE4_9BACT</name>
<sequence>MSPFSMRRFSAYIFLALFTVFAAQIRAELIWTPGDGWKIEGGALSGLVGSDARNALELMNKARAAEEAGKRRTALRAYKKVTKVYGNSIYSPEAYYRTAHLRLQGRQYYKAFEAFQRIMTLYPNTDRFNEVLGEQYRIAEDLMNGARNYYFGIIPAFRSRERAITYFEWVVANAPYSDYAPLALMNVAKTHQRLDNTPYAIDALDRLINNYAQSLLAPDAYLELAKTHASLVDGPLYDQESTREAITYFEDYMILFSEDEGLAEAQQGLDEMRTVFAESKMILGDYTMKYNKNLRGARVFYNEAITSFPNSAVAARAREKLDIIDAREAELGISSDNDADAARRANTPAPKPKRKKFLGIF</sequence>
<dbReference type="InterPro" id="IPR011990">
    <property type="entry name" value="TPR-like_helical_dom_sf"/>
</dbReference>
<proteinExistence type="predicted"/>
<evidence type="ECO:0000313" key="2">
    <source>
        <dbReference type="EMBL" id="WED67177.1"/>
    </source>
</evidence>
<organism evidence="2 3">
    <name type="scientific">Synoicihabitans lomoniglobus</name>
    <dbReference type="NCBI Taxonomy" id="2909285"/>
    <lineage>
        <taxon>Bacteria</taxon>
        <taxon>Pseudomonadati</taxon>
        <taxon>Verrucomicrobiota</taxon>
        <taxon>Opitutia</taxon>
        <taxon>Opitutales</taxon>
        <taxon>Opitutaceae</taxon>
        <taxon>Synoicihabitans</taxon>
    </lineage>
</organism>
<protein>
    <submittedName>
        <fullName evidence="2">Tetratricopeptide repeat protein</fullName>
    </submittedName>
</protein>
<evidence type="ECO:0000313" key="3">
    <source>
        <dbReference type="Proteomes" id="UP001218638"/>
    </source>
</evidence>
<gene>
    <name evidence="2" type="ORF">PXH66_09965</name>
</gene>
<evidence type="ECO:0000256" key="1">
    <source>
        <dbReference type="PROSITE-ProRule" id="PRU00339"/>
    </source>
</evidence>
<dbReference type="EMBL" id="CP119075">
    <property type="protein sequence ID" value="WED67177.1"/>
    <property type="molecule type" value="Genomic_DNA"/>
</dbReference>
<dbReference type="AlphaFoldDB" id="A0AAF0CSE4"/>
<keyword evidence="1" id="KW-0802">TPR repeat</keyword>
<dbReference type="InterPro" id="IPR019734">
    <property type="entry name" value="TPR_rpt"/>
</dbReference>
<reference evidence="2" key="1">
    <citation type="submission" date="2023-03" db="EMBL/GenBank/DDBJ databases">
        <title>Lomoglobus Profundus gen. nov., sp. nov., a novel member of the phylum Verrucomicrobia, isolated from deep-marine sediment of South China Sea.</title>
        <authorList>
            <person name="Ahmad T."/>
            <person name="Ishaq S.E."/>
            <person name="Wang F."/>
        </authorList>
    </citation>
    <scope>NUCLEOTIDE SEQUENCE</scope>
    <source>
        <strain evidence="2">LMO-M01</strain>
    </source>
</reference>
<dbReference type="KEGG" id="slom:PXH66_09965"/>
<dbReference type="Pfam" id="PF13174">
    <property type="entry name" value="TPR_6"/>
    <property type="match status" value="3"/>
</dbReference>
<feature type="repeat" description="TPR" evidence="1">
    <location>
        <begin position="92"/>
        <end position="125"/>
    </location>
</feature>